<evidence type="ECO:0000259" key="7">
    <source>
        <dbReference type="SMART" id="SM00732"/>
    </source>
</evidence>
<evidence type="ECO:0000256" key="4">
    <source>
        <dbReference type="ARBA" id="ARBA00022801"/>
    </source>
</evidence>
<dbReference type="Gene3D" id="3.30.420.140">
    <property type="entry name" value="YqgF/RNase H-like domain"/>
    <property type="match status" value="1"/>
</dbReference>
<evidence type="ECO:0000256" key="1">
    <source>
        <dbReference type="ARBA" id="ARBA00022490"/>
    </source>
</evidence>
<evidence type="ECO:0000256" key="5">
    <source>
        <dbReference type="HAMAP-Rule" id="MF_00651"/>
    </source>
</evidence>
<reference evidence="8 9" key="1">
    <citation type="submission" date="2019-06" db="EMBL/GenBank/DDBJ databases">
        <title>Genome sequence of Litorilinea aerophila BAA-2444.</title>
        <authorList>
            <person name="Maclea K.S."/>
            <person name="Maurais E.G."/>
            <person name="Iannazzi L.C."/>
        </authorList>
    </citation>
    <scope>NUCLEOTIDE SEQUENCE [LARGE SCALE GENOMIC DNA]</scope>
    <source>
        <strain evidence="8 9">ATCC BAA-2444</strain>
    </source>
</reference>
<dbReference type="RefSeq" id="WP_141609347.1">
    <property type="nucleotide sequence ID" value="NZ_VIGC02000007.1"/>
</dbReference>
<dbReference type="PANTHER" id="PTHR33317:SF4">
    <property type="entry name" value="POLYNUCLEOTIDYL TRANSFERASE, RIBONUCLEASE H-LIKE SUPERFAMILY PROTEIN"/>
    <property type="match status" value="1"/>
</dbReference>
<dbReference type="InParanoid" id="A0A540VIL2"/>
<dbReference type="PANTHER" id="PTHR33317">
    <property type="entry name" value="POLYNUCLEOTIDYL TRANSFERASE, RIBONUCLEASE H-LIKE SUPERFAMILY PROTEIN"/>
    <property type="match status" value="1"/>
</dbReference>
<dbReference type="Proteomes" id="UP000317371">
    <property type="component" value="Unassembled WGS sequence"/>
</dbReference>
<dbReference type="SMART" id="SM00732">
    <property type="entry name" value="YqgFc"/>
    <property type="match status" value="1"/>
</dbReference>
<dbReference type="OrthoDB" id="9796140at2"/>
<dbReference type="InterPro" id="IPR012337">
    <property type="entry name" value="RNaseH-like_sf"/>
</dbReference>
<dbReference type="InterPro" id="IPR037027">
    <property type="entry name" value="YqgF/RNaseH-like_dom_sf"/>
</dbReference>
<dbReference type="FunCoup" id="A0A540VIL2">
    <property type="interactions" value="303"/>
</dbReference>
<protein>
    <recommendedName>
        <fullName evidence="5">Putative pre-16S rRNA nuclease</fullName>
        <ecNumber evidence="5">3.1.-.-</ecNumber>
    </recommendedName>
</protein>
<dbReference type="InterPro" id="IPR005227">
    <property type="entry name" value="YqgF"/>
</dbReference>
<keyword evidence="3 5" id="KW-0540">Nuclease</keyword>
<dbReference type="InterPro" id="IPR006641">
    <property type="entry name" value="YqgF/RNaseH-like_dom"/>
</dbReference>
<keyword evidence="9" id="KW-1185">Reference proteome</keyword>
<dbReference type="GO" id="GO:0004518">
    <property type="term" value="F:nuclease activity"/>
    <property type="evidence" value="ECO:0007669"/>
    <property type="project" value="UniProtKB-KW"/>
</dbReference>
<dbReference type="NCBIfam" id="TIGR00250">
    <property type="entry name" value="RNAse_H_YqgF"/>
    <property type="match status" value="1"/>
</dbReference>
<evidence type="ECO:0000256" key="6">
    <source>
        <dbReference type="SAM" id="MobiDB-lite"/>
    </source>
</evidence>
<evidence type="ECO:0000313" key="9">
    <source>
        <dbReference type="Proteomes" id="UP000317371"/>
    </source>
</evidence>
<sequence>MNPPETNPPGKLLAVDVGLARIGVAKCDPLGLAAHPLTVIHRTSRRADFAKLAQLVTEEEAQAVICGLPLNMDGSEGPQARSTRRWAERLAYALRTLVGRPIPVIFWDERLSTFAAQEWMAAHDLQRGQVAEDAVAAAVILQSYLDARRQPQPRDFGRIDLPPRDPAARDQDASKRTPIDRG</sequence>
<comment type="subcellular location">
    <subcellularLocation>
        <location evidence="5">Cytoplasm</location>
    </subcellularLocation>
</comment>
<feature type="compositionally biased region" description="Basic and acidic residues" evidence="6">
    <location>
        <begin position="155"/>
        <end position="182"/>
    </location>
</feature>
<dbReference type="GO" id="GO:0016788">
    <property type="term" value="F:hydrolase activity, acting on ester bonds"/>
    <property type="evidence" value="ECO:0007669"/>
    <property type="project" value="UniProtKB-UniRule"/>
</dbReference>
<dbReference type="Pfam" id="PF03652">
    <property type="entry name" value="RuvX"/>
    <property type="match status" value="1"/>
</dbReference>
<comment type="similarity">
    <text evidence="5">Belongs to the YqgF HJR family.</text>
</comment>
<organism evidence="8 9">
    <name type="scientific">Litorilinea aerophila</name>
    <dbReference type="NCBI Taxonomy" id="1204385"/>
    <lineage>
        <taxon>Bacteria</taxon>
        <taxon>Bacillati</taxon>
        <taxon>Chloroflexota</taxon>
        <taxon>Caldilineae</taxon>
        <taxon>Caldilineales</taxon>
        <taxon>Caldilineaceae</taxon>
        <taxon>Litorilinea</taxon>
    </lineage>
</organism>
<keyword evidence="1 5" id="KW-0963">Cytoplasm</keyword>
<proteinExistence type="inferred from homology"/>
<accession>A0A540VIL2</accession>
<comment type="function">
    <text evidence="5">Could be a nuclease involved in processing of the 5'-end of pre-16S rRNA.</text>
</comment>
<comment type="caution">
    <text evidence="8">The sequence shown here is derived from an EMBL/GenBank/DDBJ whole genome shotgun (WGS) entry which is preliminary data.</text>
</comment>
<dbReference type="GO" id="GO:0000967">
    <property type="term" value="P:rRNA 5'-end processing"/>
    <property type="evidence" value="ECO:0007669"/>
    <property type="project" value="UniProtKB-UniRule"/>
</dbReference>
<feature type="region of interest" description="Disordered" evidence="6">
    <location>
        <begin position="152"/>
        <end position="182"/>
    </location>
</feature>
<dbReference type="HAMAP" id="MF_00651">
    <property type="entry name" value="Nuclease_YqgF"/>
    <property type="match status" value="1"/>
</dbReference>
<dbReference type="GO" id="GO:0005829">
    <property type="term" value="C:cytosol"/>
    <property type="evidence" value="ECO:0007669"/>
    <property type="project" value="TreeGrafter"/>
</dbReference>
<dbReference type="SUPFAM" id="SSF53098">
    <property type="entry name" value="Ribonuclease H-like"/>
    <property type="match status" value="1"/>
</dbReference>
<evidence type="ECO:0000256" key="2">
    <source>
        <dbReference type="ARBA" id="ARBA00022517"/>
    </source>
</evidence>
<name>A0A540VIL2_9CHLR</name>
<keyword evidence="2 5" id="KW-0690">Ribosome biogenesis</keyword>
<dbReference type="EMBL" id="VIGC01000007">
    <property type="protein sequence ID" value="TQE96605.1"/>
    <property type="molecule type" value="Genomic_DNA"/>
</dbReference>
<dbReference type="CDD" id="cd16964">
    <property type="entry name" value="YqgF"/>
    <property type="match status" value="1"/>
</dbReference>
<dbReference type="EC" id="3.1.-.-" evidence="5"/>
<evidence type="ECO:0000313" key="8">
    <source>
        <dbReference type="EMBL" id="TQE96605.1"/>
    </source>
</evidence>
<gene>
    <name evidence="8" type="primary">ruvX</name>
    <name evidence="8" type="ORF">FKZ61_06850</name>
</gene>
<feature type="domain" description="YqgF/RNase H-like" evidence="7">
    <location>
        <begin position="10"/>
        <end position="116"/>
    </location>
</feature>
<evidence type="ECO:0000256" key="3">
    <source>
        <dbReference type="ARBA" id="ARBA00022722"/>
    </source>
</evidence>
<keyword evidence="4 5" id="KW-0378">Hydrolase</keyword>
<dbReference type="AlphaFoldDB" id="A0A540VIL2"/>